<dbReference type="EMBL" id="LR134355">
    <property type="protein sequence ID" value="VEG48971.1"/>
    <property type="molecule type" value="Genomic_DNA"/>
</dbReference>
<name>A0A3S4VJE1_MYCCI</name>
<evidence type="ECO:0000313" key="2">
    <source>
        <dbReference type="Proteomes" id="UP000282551"/>
    </source>
</evidence>
<proteinExistence type="predicted"/>
<protein>
    <submittedName>
        <fullName evidence="1">Uncharacterized protein</fullName>
    </submittedName>
</protein>
<keyword evidence="2" id="KW-1185">Reference proteome</keyword>
<organism evidence="1 2">
    <name type="scientific">Mycolicibacterium chitae</name>
    <name type="common">Mycobacterium chitae</name>
    <dbReference type="NCBI Taxonomy" id="1792"/>
    <lineage>
        <taxon>Bacteria</taxon>
        <taxon>Bacillati</taxon>
        <taxon>Actinomycetota</taxon>
        <taxon>Actinomycetes</taxon>
        <taxon>Mycobacteriales</taxon>
        <taxon>Mycobacteriaceae</taxon>
        <taxon>Mycolicibacterium</taxon>
    </lineage>
</organism>
<evidence type="ECO:0000313" key="1">
    <source>
        <dbReference type="EMBL" id="VEG48971.1"/>
    </source>
</evidence>
<dbReference type="AlphaFoldDB" id="A0A3S4VJE1"/>
<dbReference type="Proteomes" id="UP000282551">
    <property type="component" value="Chromosome"/>
</dbReference>
<reference evidence="1 2" key="1">
    <citation type="submission" date="2018-12" db="EMBL/GenBank/DDBJ databases">
        <authorList>
            <consortium name="Pathogen Informatics"/>
        </authorList>
    </citation>
    <scope>NUCLEOTIDE SEQUENCE [LARGE SCALE GENOMIC DNA]</scope>
    <source>
        <strain evidence="1 2">NCTC10485</strain>
    </source>
</reference>
<sequence length="71" mass="7463">MSGKIIAMSDDPVAVLQRWEDAGAVWQVLHRSAESVTVGLFTCDGGEEVDRVTAGGAALLAFIGDRSSNLD</sequence>
<accession>A0A3S4VJE1</accession>
<gene>
    <name evidence="1" type="ORF">NCTC10485_03274</name>
</gene>